<dbReference type="AlphaFoldDB" id="A0A542ED91"/>
<organism evidence="2 3">
    <name type="scientific">Yimella lutea</name>
    <dbReference type="NCBI Taxonomy" id="587872"/>
    <lineage>
        <taxon>Bacteria</taxon>
        <taxon>Bacillati</taxon>
        <taxon>Actinomycetota</taxon>
        <taxon>Actinomycetes</taxon>
        <taxon>Micrococcales</taxon>
        <taxon>Dermacoccaceae</taxon>
        <taxon>Yimella</taxon>
    </lineage>
</organism>
<evidence type="ECO:0000313" key="3">
    <source>
        <dbReference type="Proteomes" id="UP000320806"/>
    </source>
</evidence>
<dbReference type="Gene3D" id="3.30.70.2390">
    <property type="match status" value="2"/>
</dbReference>
<name>A0A542ED91_9MICO</name>
<protein>
    <submittedName>
        <fullName evidence="2">LytR cell envelope-related transcriptional attenuator</fullName>
    </submittedName>
</protein>
<sequence length="273" mass="28915">MTVIVKGTTMHDRRLACVGFVVGIAVLVTGCSDDPAPQKPRATAACPKTLPKPSFTVPLSQIYLNIYNASATSGLASKAAGELTWRGAHVLKTGNDPNPDGRPEPRTAEIRHGRNGRQVALNLASQVQNAVLYQDDRSNPTVDLVLGDSFKFVPVPPPPAQKVTVRVYNTTFKGGLSGTVAAGLRERGFQVAANGNDPNGGYFPDDTAIIRHGEFGEPAARRVQLSIKGARLVKDGRKDETVDVMLGSKFEELVPAAEATPAPAKPSSRPPGC</sequence>
<dbReference type="InterPro" id="IPR027381">
    <property type="entry name" value="LytR/CpsA/Psr_C"/>
</dbReference>
<comment type="caution">
    <text evidence="2">The sequence shown here is derived from an EMBL/GenBank/DDBJ whole genome shotgun (WGS) entry which is preliminary data.</text>
</comment>
<feature type="domain" description="LytR/CpsA/Psr regulator C-terminal" evidence="1">
    <location>
        <begin position="62"/>
        <end position="150"/>
    </location>
</feature>
<accession>A0A542ED91</accession>
<keyword evidence="3" id="KW-1185">Reference proteome</keyword>
<dbReference type="Pfam" id="PF13399">
    <property type="entry name" value="LytR_C"/>
    <property type="match status" value="2"/>
</dbReference>
<dbReference type="EMBL" id="VFMO01000001">
    <property type="protein sequence ID" value="TQJ13298.1"/>
    <property type="molecule type" value="Genomic_DNA"/>
</dbReference>
<gene>
    <name evidence="2" type="ORF">FB459_0707</name>
</gene>
<reference evidence="2 3" key="1">
    <citation type="submission" date="2019-06" db="EMBL/GenBank/DDBJ databases">
        <title>Sequencing the genomes of 1000 actinobacteria strains.</title>
        <authorList>
            <person name="Klenk H.-P."/>
        </authorList>
    </citation>
    <scope>NUCLEOTIDE SEQUENCE [LARGE SCALE GENOMIC DNA]</scope>
    <source>
        <strain evidence="2 3">DSM 19828</strain>
    </source>
</reference>
<proteinExistence type="predicted"/>
<dbReference type="RefSeq" id="WP_344911205.1">
    <property type="nucleotide sequence ID" value="NZ_BAABCI010000015.1"/>
</dbReference>
<dbReference type="PROSITE" id="PS51257">
    <property type="entry name" value="PROKAR_LIPOPROTEIN"/>
    <property type="match status" value="1"/>
</dbReference>
<dbReference type="Proteomes" id="UP000320806">
    <property type="component" value="Unassembled WGS sequence"/>
</dbReference>
<feature type="domain" description="LytR/CpsA/Psr regulator C-terminal" evidence="1">
    <location>
        <begin position="163"/>
        <end position="250"/>
    </location>
</feature>
<evidence type="ECO:0000259" key="1">
    <source>
        <dbReference type="Pfam" id="PF13399"/>
    </source>
</evidence>
<evidence type="ECO:0000313" key="2">
    <source>
        <dbReference type="EMBL" id="TQJ13298.1"/>
    </source>
</evidence>